<name>A0A328Z858_9BURK</name>
<evidence type="ECO:0000313" key="3">
    <source>
        <dbReference type="Proteomes" id="UP000248856"/>
    </source>
</evidence>
<feature type="domain" description="DUF1854" evidence="1">
    <location>
        <begin position="30"/>
        <end position="160"/>
    </location>
</feature>
<organism evidence="2 3">
    <name type="scientific">Paracidovorax anthurii</name>
    <dbReference type="NCBI Taxonomy" id="78229"/>
    <lineage>
        <taxon>Bacteria</taxon>
        <taxon>Pseudomonadati</taxon>
        <taxon>Pseudomonadota</taxon>
        <taxon>Betaproteobacteria</taxon>
        <taxon>Burkholderiales</taxon>
        <taxon>Comamonadaceae</taxon>
        <taxon>Paracidovorax</taxon>
    </lineage>
</organism>
<dbReference type="Pfam" id="PF08909">
    <property type="entry name" value="DUF1854"/>
    <property type="match status" value="1"/>
</dbReference>
<comment type="caution">
    <text evidence="2">The sequence shown here is derived from an EMBL/GenBank/DDBJ whole genome shotgun (WGS) entry which is preliminary data.</text>
</comment>
<protein>
    <submittedName>
        <fullName evidence="2">Uncharacterized protein DUF1854</fullName>
    </submittedName>
</protein>
<proteinExistence type="predicted"/>
<evidence type="ECO:0000313" key="2">
    <source>
        <dbReference type="EMBL" id="RAR82241.1"/>
    </source>
</evidence>
<evidence type="ECO:0000259" key="1">
    <source>
        <dbReference type="Pfam" id="PF08909"/>
    </source>
</evidence>
<dbReference type="Proteomes" id="UP000248856">
    <property type="component" value="Unassembled WGS sequence"/>
</dbReference>
<dbReference type="EMBL" id="QLTA01000018">
    <property type="protein sequence ID" value="RAR82241.1"/>
    <property type="molecule type" value="Genomic_DNA"/>
</dbReference>
<dbReference type="OrthoDB" id="212426at2"/>
<dbReference type="RefSeq" id="WP_111877317.1">
    <property type="nucleotide sequence ID" value="NZ_CBCSGC010000030.1"/>
</dbReference>
<keyword evidence="3" id="KW-1185">Reference proteome</keyword>
<dbReference type="InterPro" id="IPR015005">
    <property type="entry name" value="DUF1854"/>
</dbReference>
<sequence length="161" mass="17688">MNPSVPSISFGLRRNAHGRLVLTLADGTVHEAITPVRAFPIAAPSEGLSLVGQDGHELLWIDHLERIDPAARALIEEELAVREFVPTITKIEAVSGFTTPSTWTVETDRGPARLVLKAEEDIRRLGRRSALLIASADGVHFRVPDTAALDRASRRLLERFL</sequence>
<gene>
    <name evidence="2" type="ORF">AX018_101822</name>
</gene>
<dbReference type="AlphaFoldDB" id="A0A328Z858"/>
<accession>A0A328Z858</accession>
<reference evidence="2 3" key="1">
    <citation type="submission" date="2018-06" db="EMBL/GenBank/DDBJ databases">
        <title>Genomic Encyclopedia of Archaeal and Bacterial Type Strains, Phase II (KMG-II): from individual species to whole genera.</title>
        <authorList>
            <person name="Goeker M."/>
        </authorList>
    </citation>
    <scope>NUCLEOTIDE SEQUENCE [LARGE SCALE GENOMIC DNA]</scope>
    <source>
        <strain evidence="2 3">CFPB 3232</strain>
    </source>
</reference>